<organism evidence="1 2">
    <name type="scientific">Herbiconiux gentiana</name>
    <dbReference type="NCBI Taxonomy" id="2970912"/>
    <lineage>
        <taxon>Bacteria</taxon>
        <taxon>Bacillati</taxon>
        <taxon>Actinomycetota</taxon>
        <taxon>Actinomycetes</taxon>
        <taxon>Micrococcales</taxon>
        <taxon>Microbacteriaceae</taxon>
        <taxon>Herbiconiux</taxon>
    </lineage>
</organism>
<gene>
    <name evidence="1" type="ORF">NVV95_01285</name>
</gene>
<dbReference type="RefSeq" id="WP_259484726.1">
    <property type="nucleotide sequence ID" value="NZ_JANTEZ010000001.1"/>
</dbReference>
<reference evidence="1" key="1">
    <citation type="submission" date="2022-08" db="EMBL/GenBank/DDBJ databases">
        <authorList>
            <person name="Deng Y."/>
            <person name="Han X.-F."/>
            <person name="Zhang Y.-Q."/>
        </authorList>
    </citation>
    <scope>NUCLEOTIDE SEQUENCE</scope>
    <source>
        <strain evidence="1">CPCC 205716</strain>
    </source>
</reference>
<proteinExistence type="predicted"/>
<dbReference type="EMBL" id="JANTEZ010000001">
    <property type="protein sequence ID" value="MCS5713177.1"/>
    <property type="molecule type" value="Genomic_DNA"/>
</dbReference>
<name>A0ABT2GBZ4_9MICO</name>
<keyword evidence="2" id="KW-1185">Reference proteome</keyword>
<dbReference type="Proteomes" id="UP001165580">
    <property type="component" value="Unassembled WGS sequence"/>
</dbReference>
<comment type="caution">
    <text evidence="1">The sequence shown here is derived from an EMBL/GenBank/DDBJ whole genome shotgun (WGS) entry which is preliminary data.</text>
</comment>
<accession>A0ABT2GBZ4</accession>
<sequence>MTDSPIIGVKCYGFEWNTRYGLSEVQAADRLRSHGVDWVILQNRRDPVPTSDVEQVLPSADAYDDHRFRDALRERGIRTFETSAVYFRPSENAAHPDLNPRDADDEPMVPYDWYLGVSPHSQDYLERRIAVMSEVVGDLQPDGLFLNFIRFPGFWESWTRVVERSEIPEYSFAPDAVRRFEAETGHDLGEGPAARRNRTLQHELRAEWTAWKCSVVERNVQAIKDAAERVRPGTEILINGLAFPLADRGDVAREICGQDLGALSGIAEHIETMVYHQILGYEPDPWVERVLADLRPRVQGTLLASLQTTATYTAPPHLGLGRRSDLPPTEVRDALAAVARSGADGVSMYHWVDILADELMADGVMARALRDYKAGELR</sequence>
<evidence type="ECO:0008006" key="3">
    <source>
        <dbReference type="Google" id="ProtNLM"/>
    </source>
</evidence>
<evidence type="ECO:0000313" key="2">
    <source>
        <dbReference type="Proteomes" id="UP001165580"/>
    </source>
</evidence>
<dbReference type="Gene3D" id="3.20.20.80">
    <property type="entry name" value="Glycosidases"/>
    <property type="match status" value="1"/>
</dbReference>
<protein>
    <recommendedName>
        <fullName evidence="3">Glycosyl hydrolase-like 10 domain-containing protein</fullName>
    </recommendedName>
</protein>
<evidence type="ECO:0000313" key="1">
    <source>
        <dbReference type="EMBL" id="MCS5713177.1"/>
    </source>
</evidence>